<name>E2B6F8_HARSA</name>
<evidence type="ECO:0000256" key="1">
    <source>
        <dbReference type="SAM" id="SignalP"/>
    </source>
</evidence>
<gene>
    <name evidence="2" type="ORF">EAI_03266</name>
</gene>
<dbReference type="InParanoid" id="E2B6F8"/>
<protein>
    <submittedName>
        <fullName evidence="2">Uncharacterized protein</fullName>
    </submittedName>
</protein>
<feature type="signal peptide" evidence="1">
    <location>
        <begin position="1"/>
        <end position="18"/>
    </location>
</feature>
<evidence type="ECO:0000313" key="3">
    <source>
        <dbReference type="Proteomes" id="UP000008237"/>
    </source>
</evidence>
<feature type="non-terminal residue" evidence="2">
    <location>
        <position position="1"/>
    </location>
</feature>
<feature type="chain" id="PRO_5003157993" evidence="1">
    <location>
        <begin position="19"/>
        <end position="42"/>
    </location>
</feature>
<dbReference type="AlphaFoldDB" id="E2B6F8"/>
<keyword evidence="3" id="KW-1185">Reference proteome</keyword>
<feature type="non-terminal residue" evidence="2">
    <location>
        <position position="42"/>
    </location>
</feature>
<accession>E2B6F8</accession>
<reference evidence="2 3" key="1">
    <citation type="journal article" date="2010" name="Science">
        <title>Genomic comparison of the ants Camponotus floridanus and Harpegnathos saltator.</title>
        <authorList>
            <person name="Bonasio R."/>
            <person name="Zhang G."/>
            <person name="Ye C."/>
            <person name="Mutti N.S."/>
            <person name="Fang X."/>
            <person name="Qin N."/>
            <person name="Donahue G."/>
            <person name="Yang P."/>
            <person name="Li Q."/>
            <person name="Li C."/>
            <person name="Zhang P."/>
            <person name="Huang Z."/>
            <person name="Berger S.L."/>
            <person name="Reinberg D."/>
            <person name="Wang J."/>
            <person name="Liebig J."/>
        </authorList>
    </citation>
    <scope>NUCLEOTIDE SEQUENCE [LARGE SCALE GENOMIC DNA]</scope>
    <source>
        <strain evidence="2 3">R22 G/1</strain>
    </source>
</reference>
<keyword evidence="1" id="KW-0732">Signal</keyword>
<dbReference type="EMBL" id="GL445973">
    <property type="protein sequence ID" value="EFN88702.1"/>
    <property type="molecule type" value="Genomic_DNA"/>
</dbReference>
<dbReference type="Proteomes" id="UP000008237">
    <property type="component" value="Unassembled WGS sequence"/>
</dbReference>
<sequence length="42" mass="4796">RSTFCLAAFLAVLAVVITEKLYSDAFDHIDIDHVLINDEFRN</sequence>
<evidence type="ECO:0000313" key="2">
    <source>
        <dbReference type="EMBL" id="EFN88702.1"/>
    </source>
</evidence>
<organism evidence="3">
    <name type="scientific">Harpegnathos saltator</name>
    <name type="common">Jerdon's jumping ant</name>
    <dbReference type="NCBI Taxonomy" id="610380"/>
    <lineage>
        <taxon>Eukaryota</taxon>
        <taxon>Metazoa</taxon>
        <taxon>Ecdysozoa</taxon>
        <taxon>Arthropoda</taxon>
        <taxon>Hexapoda</taxon>
        <taxon>Insecta</taxon>
        <taxon>Pterygota</taxon>
        <taxon>Neoptera</taxon>
        <taxon>Endopterygota</taxon>
        <taxon>Hymenoptera</taxon>
        <taxon>Apocrita</taxon>
        <taxon>Aculeata</taxon>
        <taxon>Formicoidea</taxon>
        <taxon>Formicidae</taxon>
        <taxon>Ponerinae</taxon>
        <taxon>Ponerini</taxon>
        <taxon>Harpegnathos</taxon>
    </lineage>
</organism>
<proteinExistence type="predicted"/>